<sequence>MCEQYSVEGALLCQLGDSLFESWLELSHGVAIFHLLPSLVKRNVFVTSSGGLESIIYGSRGVRTEWSGQTESSRSEWIRSFLAGPFSISSLAQPEWSLRLLCGCLGLWERYVGEDGRVLYG</sequence>
<keyword evidence="2" id="KW-1185">Reference proteome</keyword>
<dbReference type="AlphaFoldDB" id="A0AAE1B408"/>
<dbReference type="EMBL" id="JAWDGP010000624">
    <property type="protein sequence ID" value="KAK3798775.1"/>
    <property type="molecule type" value="Genomic_DNA"/>
</dbReference>
<proteinExistence type="predicted"/>
<reference evidence="1" key="1">
    <citation type="journal article" date="2023" name="G3 (Bethesda)">
        <title>A reference genome for the long-term kleptoplast-retaining sea slug Elysia crispata morphotype clarki.</title>
        <authorList>
            <person name="Eastman K.E."/>
            <person name="Pendleton A.L."/>
            <person name="Shaikh M.A."/>
            <person name="Suttiyut T."/>
            <person name="Ogas R."/>
            <person name="Tomko P."/>
            <person name="Gavelis G."/>
            <person name="Widhalm J.R."/>
            <person name="Wisecaver J.H."/>
        </authorList>
    </citation>
    <scope>NUCLEOTIDE SEQUENCE</scope>
    <source>
        <strain evidence="1">ECLA1</strain>
    </source>
</reference>
<dbReference type="Proteomes" id="UP001283361">
    <property type="component" value="Unassembled WGS sequence"/>
</dbReference>
<name>A0AAE1B408_9GAST</name>
<organism evidence="1 2">
    <name type="scientific">Elysia crispata</name>
    <name type="common">lettuce slug</name>
    <dbReference type="NCBI Taxonomy" id="231223"/>
    <lineage>
        <taxon>Eukaryota</taxon>
        <taxon>Metazoa</taxon>
        <taxon>Spiralia</taxon>
        <taxon>Lophotrochozoa</taxon>
        <taxon>Mollusca</taxon>
        <taxon>Gastropoda</taxon>
        <taxon>Heterobranchia</taxon>
        <taxon>Euthyneura</taxon>
        <taxon>Panpulmonata</taxon>
        <taxon>Sacoglossa</taxon>
        <taxon>Placobranchoidea</taxon>
        <taxon>Plakobranchidae</taxon>
        <taxon>Elysia</taxon>
    </lineage>
</organism>
<protein>
    <submittedName>
        <fullName evidence="1">Uncharacterized protein</fullName>
    </submittedName>
</protein>
<accession>A0AAE1B408</accession>
<evidence type="ECO:0000313" key="1">
    <source>
        <dbReference type="EMBL" id="KAK3798775.1"/>
    </source>
</evidence>
<comment type="caution">
    <text evidence="1">The sequence shown here is derived from an EMBL/GenBank/DDBJ whole genome shotgun (WGS) entry which is preliminary data.</text>
</comment>
<evidence type="ECO:0000313" key="2">
    <source>
        <dbReference type="Proteomes" id="UP001283361"/>
    </source>
</evidence>
<gene>
    <name evidence="1" type="ORF">RRG08_067328</name>
</gene>